<dbReference type="HOGENOM" id="CLU_001265_4_2_1"/>
<feature type="transmembrane region" description="Helical" evidence="7">
    <location>
        <begin position="282"/>
        <end position="304"/>
    </location>
</feature>
<evidence type="ECO:0000256" key="5">
    <source>
        <dbReference type="ARBA" id="ARBA00023136"/>
    </source>
</evidence>
<keyword evidence="3 7" id="KW-0812">Transmembrane</keyword>
<feature type="transmembrane region" description="Helical" evidence="7">
    <location>
        <begin position="188"/>
        <end position="207"/>
    </location>
</feature>
<evidence type="ECO:0000256" key="6">
    <source>
        <dbReference type="ARBA" id="ARBA00037968"/>
    </source>
</evidence>
<gene>
    <name evidence="8" type="ordered locus">PAS_chr1-1_0003</name>
</gene>
<keyword evidence="5 7" id="KW-0472">Membrane</keyword>
<dbReference type="PANTHER" id="PTHR43791:SF15">
    <property type="entry name" value="TRANSPORTER SEO1-RELATED"/>
    <property type="match status" value="1"/>
</dbReference>
<feature type="transmembrane region" description="Helical" evidence="7">
    <location>
        <begin position="528"/>
        <end position="549"/>
    </location>
</feature>
<dbReference type="GO" id="GO:0022857">
    <property type="term" value="F:transmembrane transporter activity"/>
    <property type="evidence" value="ECO:0007669"/>
    <property type="project" value="InterPro"/>
</dbReference>
<feature type="transmembrane region" description="Helical" evidence="7">
    <location>
        <begin position="410"/>
        <end position="430"/>
    </location>
</feature>
<proteinExistence type="inferred from homology"/>
<evidence type="ECO:0000256" key="2">
    <source>
        <dbReference type="ARBA" id="ARBA00022448"/>
    </source>
</evidence>
<dbReference type="FunCoup" id="C4QVT0">
    <property type="interactions" value="19"/>
</dbReference>
<dbReference type="InParanoid" id="C4QVT0"/>
<protein>
    <submittedName>
        <fullName evidence="8">Probable transporter</fullName>
    </submittedName>
</protein>
<feature type="transmembrane region" description="Helical" evidence="7">
    <location>
        <begin position="462"/>
        <end position="482"/>
    </location>
</feature>
<comment type="subcellular location">
    <subcellularLocation>
        <location evidence="1">Membrane</location>
        <topology evidence="1">Multi-pass membrane protein</topology>
    </subcellularLocation>
</comment>
<dbReference type="InterPro" id="IPR036259">
    <property type="entry name" value="MFS_trans_sf"/>
</dbReference>
<feature type="transmembrane region" description="Helical" evidence="7">
    <location>
        <begin position="164"/>
        <end position="182"/>
    </location>
</feature>
<dbReference type="RefSeq" id="XP_002489634.1">
    <property type="nucleotide sequence ID" value="XM_002489589.1"/>
</dbReference>
<feature type="transmembrane region" description="Helical" evidence="7">
    <location>
        <begin position="437"/>
        <end position="456"/>
    </location>
</feature>
<evidence type="ECO:0000313" key="8">
    <source>
        <dbReference type="EMBL" id="CAY67353.1"/>
    </source>
</evidence>
<reference evidence="8 9" key="1">
    <citation type="journal article" date="2009" name="Nat. Biotechnol.">
        <title>Genome sequence of the recombinant protein production host Pichia pastoris.</title>
        <authorList>
            <person name="De Schutter K."/>
            <person name="Lin Y.C."/>
            <person name="Tiels P."/>
            <person name="Van Hecke A."/>
            <person name="Glinka S."/>
            <person name="Weber-Lehmann J."/>
            <person name="Rouze P."/>
            <person name="Van de Peer Y."/>
            <person name="Callewaert N."/>
        </authorList>
    </citation>
    <scope>NUCLEOTIDE SEQUENCE [LARGE SCALE GENOMIC DNA]</scope>
    <source>
        <strain evidence="9">GS115 / ATCC 20864</strain>
    </source>
</reference>
<evidence type="ECO:0000256" key="4">
    <source>
        <dbReference type="ARBA" id="ARBA00022989"/>
    </source>
</evidence>
<evidence type="ECO:0000256" key="7">
    <source>
        <dbReference type="SAM" id="Phobius"/>
    </source>
</evidence>
<dbReference type="Proteomes" id="UP000000314">
    <property type="component" value="Chromosome 1"/>
</dbReference>
<dbReference type="Gene3D" id="1.20.1250.20">
    <property type="entry name" value="MFS general substrate transporter like domains"/>
    <property type="match status" value="2"/>
</dbReference>
<dbReference type="AlphaFoldDB" id="C4QVT0"/>
<dbReference type="OrthoDB" id="3639251at2759"/>
<dbReference type="Pfam" id="PF07690">
    <property type="entry name" value="MFS_1"/>
    <property type="match status" value="1"/>
</dbReference>
<dbReference type="OMA" id="ITVSHTW"/>
<evidence type="ECO:0000313" key="9">
    <source>
        <dbReference type="Proteomes" id="UP000000314"/>
    </source>
</evidence>
<dbReference type="GeneID" id="8197520"/>
<feature type="transmembrane region" description="Helical" evidence="7">
    <location>
        <begin position="494"/>
        <end position="516"/>
    </location>
</feature>
<dbReference type="GO" id="GO:0016020">
    <property type="term" value="C:membrane"/>
    <property type="evidence" value="ECO:0007669"/>
    <property type="project" value="UniProtKB-SubCell"/>
</dbReference>
<feature type="transmembrane region" description="Helical" evidence="7">
    <location>
        <begin position="219"/>
        <end position="239"/>
    </location>
</feature>
<evidence type="ECO:0000256" key="3">
    <source>
        <dbReference type="ARBA" id="ARBA00022692"/>
    </source>
</evidence>
<sequence length="603" mass="69462">MSDKLSDIATIDVSDTSSDLSQWLEPHWLLAPFKRLKWGFLPVRRIVEDETELEGGVNIEAKEEELPIEYRDEKDRKWWRFFDDYEYRQNKYKRSKHKWYKWFNPSDTPEERRVVIKVDILLTLYATMAYWIKFLDQTNINNAYVGGLREGIGMKGNDLVNTQVMFTIGNIVFQIPFMYVLNGFPLSYAMPLLDIGWSIFTLGSYRVENVTQLKIMRFFIGAFEAPAFIGFTYLMGSWYTVDEVARRQTVMYLGQFLGLLTSGLLSGAIVEGMDGKSGLNSWRWIFIVDGLISLAVGVIGFYMIPGTPDNCYSIFLSDEDIQIARRRMKRNTTGPTAPVDHKTLLRSLFKWSLWKRILSSWHIYVLTIWDAFMWNNNNGNSGTYVLWLDSLKNSDGSRRYSPGKKQQMSALTPALGLIWVLLTGCFADLLHSRWGAIVFSQVFNITGNTILAVWHVNERAKWFAFCMQYFGWAMAPVLYSWVNDICRRDPQQRAITLVAMNAIAQITTIFIPLLVWKTVEAPRFLKGFSFTAASATSLALMSFVVLYFYKRDEKRQSADNGIIIYNSDVDGDIAAQFEQKNDSCKSSELALALRNHPSDHILR</sequence>
<dbReference type="KEGG" id="ppa:PAS_chr1-1_0003"/>
<comment type="similarity">
    <text evidence="6">Belongs to the major facilitator superfamily. Allantoate permease family.</text>
</comment>
<accession>C4QVT0</accession>
<feature type="transmembrane region" description="Helical" evidence="7">
    <location>
        <begin position="251"/>
        <end position="270"/>
    </location>
</feature>
<dbReference type="STRING" id="644223.C4QVT0"/>
<dbReference type="InterPro" id="IPR011701">
    <property type="entry name" value="MFS"/>
</dbReference>
<keyword evidence="2" id="KW-0813">Transport</keyword>
<dbReference type="SUPFAM" id="SSF103473">
    <property type="entry name" value="MFS general substrate transporter"/>
    <property type="match status" value="1"/>
</dbReference>
<keyword evidence="9" id="KW-1185">Reference proteome</keyword>
<organism evidence="8 9">
    <name type="scientific">Komagataella phaffii (strain GS115 / ATCC 20864)</name>
    <name type="common">Yeast</name>
    <name type="synonym">Pichia pastoris</name>
    <dbReference type="NCBI Taxonomy" id="644223"/>
    <lineage>
        <taxon>Eukaryota</taxon>
        <taxon>Fungi</taxon>
        <taxon>Dikarya</taxon>
        <taxon>Ascomycota</taxon>
        <taxon>Saccharomycotina</taxon>
        <taxon>Pichiomycetes</taxon>
        <taxon>Pichiales</taxon>
        <taxon>Pichiaceae</taxon>
        <taxon>Komagataella</taxon>
    </lineage>
</organism>
<keyword evidence="4 7" id="KW-1133">Transmembrane helix</keyword>
<dbReference type="FunFam" id="1.20.1250.20:FF:000065">
    <property type="entry name" value="Putative MFS pantothenate transporter"/>
    <property type="match status" value="1"/>
</dbReference>
<dbReference type="eggNOG" id="KOG2533">
    <property type="taxonomic scope" value="Eukaryota"/>
</dbReference>
<name>C4QVT0_KOMPG</name>
<dbReference type="PANTHER" id="PTHR43791">
    <property type="entry name" value="PERMEASE-RELATED"/>
    <property type="match status" value="1"/>
</dbReference>
<evidence type="ECO:0000256" key="1">
    <source>
        <dbReference type="ARBA" id="ARBA00004141"/>
    </source>
</evidence>
<dbReference type="EMBL" id="FN392319">
    <property type="protein sequence ID" value="CAY67353.1"/>
    <property type="molecule type" value="Genomic_DNA"/>
</dbReference>